<dbReference type="KEGG" id="rsz:108858119"/>
<feature type="region of interest" description="Disordered" evidence="4">
    <location>
        <begin position="453"/>
        <end position="479"/>
    </location>
</feature>
<accession>A0A9W3BQV1</accession>
<feature type="compositionally biased region" description="Basic residues" evidence="4">
    <location>
        <begin position="382"/>
        <end position="400"/>
    </location>
</feature>
<feature type="region of interest" description="Disordered" evidence="4">
    <location>
        <begin position="359"/>
        <end position="405"/>
    </location>
</feature>
<dbReference type="AlphaFoldDB" id="A0A9W3BQV1"/>
<feature type="transmembrane region" description="Helical" evidence="5">
    <location>
        <begin position="937"/>
        <end position="955"/>
    </location>
</feature>
<feature type="domain" description="Ubiquitin-like protease family profile" evidence="6">
    <location>
        <begin position="623"/>
        <end position="823"/>
    </location>
</feature>
<dbReference type="Pfam" id="PF09331">
    <property type="entry name" value="DUF1985"/>
    <property type="match status" value="1"/>
</dbReference>
<evidence type="ECO:0000259" key="6">
    <source>
        <dbReference type="PROSITE" id="PS50600"/>
    </source>
</evidence>
<keyword evidence="3" id="KW-0378">Hydrolase</keyword>
<evidence type="ECO:0000313" key="7">
    <source>
        <dbReference type="Proteomes" id="UP000504610"/>
    </source>
</evidence>
<keyword evidence="7" id="KW-1185">Reference proteome</keyword>
<name>A0A9W3BQV1_RAPSA</name>
<organism evidence="7 8">
    <name type="scientific">Raphanus sativus</name>
    <name type="common">Radish</name>
    <name type="synonym">Raphanus raphanistrum var. sativus</name>
    <dbReference type="NCBI Taxonomy" id="3726"/>
    <lineage>
        <taxon>Eukaryota</taxon>
        <taxon>Viridiplantae</taxon>
        <taxon>Streptophyta</taxon>
        <taxon>Embryophyta</taxon>
        <taxon>Tracheophyta</taxon>
        <taxon>Spermatophyta</taxon>
        <taxon>Magnoliopsida</taxon>
        <taxon>eudicotyledons</taxon>
        <taxon>Gunneridae</taxon>
        <taxon>Pentapetalae</taxon>
        <taxon>rosids</taxon>
        <taxon>malvids</taxon>
        <taxon>Brassicales</taxon>
        <taxon>Brassicaceae</taxon>
        <taxon>Brassiceae</taxon>
        <taxon>Raphanus</taxon>
    </lineage>
</organism>
<dbReference type="RefSeq" id="XP_056841604.1">
    <property type="nucleotide sequence ID" value="XM_056985624.1"/>
</dbReference>
<dbReference type="Proteomes" id="UP000504610">
    <property type="component" value="Chromosome 5"/>
</dbReference>
<feature type="region of interest" description="Disordered" evidence="4">
    <location>
        <begin position="531"/>
        <end position="597"/>
    </location>
</feature>
<dbReference type="Gene3D" id="3.40.395.10">
    <property type="entry name" value="Adenoviral Proteinase, Chain A"/>
    <property type="match status" value="1"/>
</dbReference>
<keyword evidence="5" id="KW-0472">Membrane</keyword>
<reference evidence="7" key="1">
    <citation type="journal article" date="2019" name="Database">
        <title>The radish genome database (RadishGD): an integrated information resource for radish genomics.</title>
        <authorList>
            <person name="Yu H.J."/>
            <person name="Baek S."/>
            <person name="Lee Y.J."/>
            <person name="Cho A."/>
            <person name="Mun J.H."/>
        </authorList>
    </citation>
    <scope>NUCLEOTIDE SEQUENCE [LARGE SCALE GENOMIC DNA]</scope>
    <source>
        <strain evidence="7">cv. WK10039</strain>
    </source>
</reference>
<dbReference type="PROSITE" id="PS50600">
    <property type="entry name" value="ULP_PROTEASE"/>
    <property type="match status" value="1"/>
</dbReference>
<evidence type="ECO:0000256" key="2">
    <source>
        <dbReference type="ARBA" id="ARBA00022670"/>
    </source>
</evidence>
<dbReference type="Pfam" id="PF02902">
    <property type="entry name" value="Peptidase_C48"/>
    <property type="match status" value="1"/>
</dbReference>
<evidence type="ECO:0000313" key="8">
    <source>
        <dbReference type="RefSeq" id="XP_056841604.1"/>
    </source>
</evidence>
<dbReference type="PANTHER" id="PTHR48449">
    <property type="entry name" value="DUF1985 DOMAIN-CONTAINING PROTEIN"/>
    <property type="match status" value="1"/>
</dbReference>
<keyword evidence="5" id="KW-1133">Transmembrane helix</keyword>
<dbReference type="SUPFAM" id="SSF54001">
    <property type="entry name" value="Cysteine proteinases"/>
    <property type="match status" value="1"/>
</dbReference>
<evidence type="ECO:0000256" key="1">
    <source>
        <dbReference type="ARBA" id="ARBA00005234"/>
    </source>
</evidence>
<reference evidence="8" key="2">
    <citation type="submission" date="2025-08" db="UniProtKB">
        <authorList>
            <consortium name="RefSeq"/>
        </authorList>
    </citation>
    <scope>IDENTIFICATION</scope>
    <source>
        <tissue evidence="8">Leaf</tissue>
    </source>
</reference>
<dbReference type="PANTHER" id="PTHR48449:SF1">
    <property type="entry name" value="DUF1985 DOMAIN-CONTAINING PROTEIN"/>
    <property type="match status" value="1"/>
</dbReference>
<dbReference type="GO" id="GO:0006508">
    <property type="term" value="P:proteolysis"/>
    <property type="evidence" value="ECO:0007669"/>
    <property type="project" value="UniProtKB-KW"/>
</dbReference>
<keyword evidence="2" id="KW-0645">Protease</keyword>
<dbReference type="InterPro" id="IPR015410">
    <property type="entry name" value="DUF1985"/>
</dbReference>
<feature type="compositionally biased region" description="Polar residues" evidence="4">
    <location>
        <begin position="371"/>
        <end position="381"/>
    </location>
</feature>
<proteinExistence type="inferred from homology"/>
<keyword evidence="5" id="KW-0812">Transmembrane</keyword>
<comment type="similarity">
    <text evidence="1">Belongs to the peptidase C48 family.</text>
</comment>
<evidence type="ECO:0000256" key="4">
    <source>
        <dbReference type="SAM" id="MobiDB-lite"/>
    </source>
</evidence>
<evidence type="ECO:0000256" key="5">
    <source>
        <dbReference type="SAM" id="Phobius"/>
    </source>
</evidence>
<dbReference type="GeneID" id="108858119"/>
<dbReference type="InterPro" id="IPR038765">
    <property type="entry name" value="Papain-like_cys_pep_sf"/>
</dbReference>
<evidence type="ECO:0000256" key="3">
    <source>
        <dbReference type="ARBA" id="ARBA00022801"/>
    </source>
</evidence>
<dbReference type="InterPro" id="IPR003653">
    <property type="entry name" value="Peptidase_C48_C"/>
</dbReference>
<protein>
    <submittedName>
        <fullName evidence="8">Uncharacterized protein LOC108858119</fullName>
    </submittedName>
</protein>
<dbReference type="OrthoDB" id="1895371at2759"/>
<sequence>MSEELPKRIFNEGDEPQVTQINNNCRIDYIIKKFEKWMPKEFADVKKDPIFSQVFKLHENGLGYSARVIHSILCRELLTYMMHELWFVFARRPHRFSLQEFHAVTGFECRTSLSLKIDLEDYAYDGGFWSKVLKRKDESITLFNLWNKDKAAVMKWKNADRIRLIYLAIILCVVLARDEKANIPLKYITLVMDLEKFRKYPWGVAAYDLLCSLIAKNRHKLKEKTTSYVLDGFSYALQIWAMEAVPKIGKLCGKKLDKSFANGPRCINGRGAAKVSYDEINRLEQIFTAEDVSYPYISWEGNMVIIQSQVFRRDDDVEDDMINVVMELIRAKHDFSEHIWEFEETEVSLDLNDDAPANVEAAESEEEFETPQGTNNLSSTSRRGKKRVRDRGMEKRKHKVLSSAPKQAPFNEDMKAFVTQLFEDNFSAMEKRLQKQMSETFEQMKSDLIASRKEASVEVEHGGPSPSKATTSQPPLRRSTRGMVSVSVCVIVLYDIGLDFVVFYKEAFASPVKFSQDDDIFRGIDTQGVENLSQASHVPEVDPSQTDKEEDWWTSMTTTRGSRAKDKTPPPSQWKKWSKRNGKGLQLSDAPLPQDDSPESQLYYFSEESWDRFTQWSMNPIPLQIGPTIFNSTVATRIVCAGKWLGNDEMDAYMFIWRVNTSLGRWGPTRVAFMSAIFNLQLNAAYNVFHPDKKSYQLPEFLLGYGRGELPSHGRTNLVWGVDIDRLYFPLFVNGNHWIAVTVNIIERKVEAFDCGGKRNKNMQPLEKFAHMIPRIVKAVAPPDKQKKQLLSPYTIVEVPMKKRLNKSCCDCGVYALKHLECLLLGVDISLIGDRVNNVFGQFFILFNRSTRQTTWNSHEMQDKTYLFKWTDESVVEEVEDFQELFDVLLVDTSEIQRSMQAYEMRLKCHESRIVEMEDVVSRCQEKTIKCISELRILKALFLCCLVMIFIYFNYA</sequence>
<dbReference type="GO" id="GO:0008234">
    <property type="term" value="F:cysteine-type peptidase activity"/>
    <property type="evidence" value="ECO:0007669"/>
    <property type="project" value="InterPro"/>
</dbReference>
<gene>
    <name evidence="8" type="primary">LOC108858119</name>
</gene>